<dbReference type="InterPro" id="IPR052893">
    <property type="entry name" value="TCS_response_regulator"/>
</dbReference>
<dbReference type="OrthoDB" id="7631574at2"/>
<dbReference type="Pfam" id="PF00072">
    <property type="entry name" value="Response_reg"/>
    <property type="match status" value="1"/>
</dbReference>
<keyword evidence="4" id="KW-1185">Reference proteome</keyword>
<dbReference type="InterPro" id="IPR011006">
    <property type="entry name" value="CheY-like_superfamily"/>
</dbReference>
<dbReference type="RefSeq" id="WP_079685104.1">
    <property type="nucleotide sequence ID" value="NZ_FUZU01000001.1"/>
</dbReference>
<dbReference type="Proteomes" id="UP000190961">
    <property type="component" value="Unassembled WGS sequence"/>
</dbReference>
<dbReference type="EMBL" id="FUZU01000001">
    <property type="protein sequence ID" value="SKC43538.1"/>
    <property type="molecule type" value="Genomic_DNA"/>
</dbReference>
<evidence type="ECO:0000313" key="4">
    <source>
        <dbReference type="Proteomes" id="UP000190961"/>
    </source>
</evidence>
<dbReference type="PROSITE" id="PS50110">
    <property type="entry name" value="RESPONSE_REGULATORY"/>
    <property type="match status" value="1"/>
</dbReference>
<dbReference type="PANTHER" id="PTHR44520:SF2">
    <property type="entry name" value="RESPONSE REGULATOR RCP1"/>
    <property type="match status" value="1"/>
</dbReference>
<dbReference type="AlphaFoldDB" id="A0A1T5IX50"/>
<feature type="domain" description="Response regulatory" evidence="2">
    <location>
        <begin position="4"/>
        <end position="125"/>
    </location>
</feature>
<proteinExistence type="predicted"/>
<protein>
    <submittedName>
        <fullName evidence="3">CheY chemotaxis protein or a CheY-like REC (Receiver) domain</fullName>
    </submittedName>
</protein>
<evidence type="ECO:0000259" key="2">
    <source>
        <dbReference type="PROSITE" id="PS50110"/>
    </source>
</evidence>
<accession>A0A1T5IX50</accession>
<dbReference type="GO" id="GO:0000160">
    <property type="term" value="P:phosphorelay signal transduction system"/>
    <property type="evidence" value="ECO:0007669"/>
    <property type="project" value="InterPro"/>
</dbReference>
<sequence length="135" mass="15278">MHLLILIVDDDQDDIEILRDGVREVETNAQCIYAHNGEDALHLLHSIVHGMPDVIFLDLNMPRMDGKKFLEAIKKDEKLSHIPVVIYTTSKLEKDKEETKALGAAHFISKPTTISELNKALAKAFAVCFKNEIKR</sequence>
<dbReference type="SUPFAM" id="SSF52172">
    <property type="entry name" value="CheY-like"/>
    <property type="match status" value="1"/>
</dbReference>
<reference evidence="3 4" key="1">
    <citation type="submission" date="2017-02" db="EMBL/GenBank/DDBJ databases">
        <authorList>
            <person name="Peterson S.W."/>
        </authorList>
    </citation>
    <scope>NUCLEOTIDE SEQUENCE [LARGE SCALE GENOMIC DNA]</scope>
    <source>
        <strain evidence="3 4">DSM 25262</strain>
    </source>
</reference>
<dbReference type="Gene3D" id="3.40.50.2300">
    <property type="match status" value="1"/>
</dbReference>
<dbReference type="CDD" id="cd17557">
    <property type="entry name" value="REC_Rcp-like"/>
    <property type="match status" value="1"/>
</dbReference>
<gene>
    <name evidence="3" type="ORF">SAMN05660236_0481</name>
</gene>
<name>A0A1T5IX50_9BACT</name>
<organism evidence="3 4">
    <name type="scientific">Ohtaekwangia koreensis</name>
    <dbReference type="NCBI Taxonomy" id="688867"/>
    <lineage>
        <taxon>Bacteria</taxon>
        <taxon>Pseudomonadati</taxon>
        <taxon>Bacteroidota</taxon>
        <taxon>Cytophagia</taxon>
        <taxon>Cytophagales</taxon>
        <taxon>Fulvivirgaceae</taxon>
        <taxon>Ohtaekwangia</taxon>
    </lineage>
</organism>
<dbReference type="STRING" id="688867.SAMN05660236_0481"/>
<keyword evidence="1" id="KW-0597">Phosphoprotein</keyword>
<feature type="modified residue" description="4-aspartylphosphate" evidence="1">
    <location>
        <position position="58"/>
    </location>
</feature>
<evidence type="ECO:0000256" key="1">
    <source>
        <dbReference type="PROSITE-ProRule" id="PRU00169"/>
    </source>
</evidence>
<dbReference type="PANTHER" id="PTHR44520">
    <property type="entry name" value="RESPONSE REGULATOR RCP1-RELATED"/>
    <property type="match status" value="1"/>
</dbReference>
<dbReference type="SMART" id="SM00448">
    <property type="entry name" value="REC"/>
    <property type="match status" value="1"/>
</dbReference>
<dbReference type="InterPro" id="IPR001789">
    <property type="entry name" value="Sig_transdc_resp-reg_receiver"/>
</dbReference>
<evidence type="ECO:0000313" key="3">
    <source>
        <dbReference type="EMBL" id="SKC43538.1"/>
    </source>
</evidence>